<accession>A0A7J7N3V7</accession>
<comment type="caution">
    <text evidence="1">The sequence shown here is derived from an EMBL/GenBank/DDBJ whole genome shotgun (WGS) entry which is preliminary data.</text>
</comment>
<gene>
    <name evidence="1" type="ORF">GIB67_008568</name>
</gene>
<dbReference type="EMBL" id="JACGCM010001096">
    <property type="protein sequence ID" value="KAF6161807.1"/>
    <property type="molecule type" value="Genomic_DNA"/>
</dbReference>
<evidence type="ECO:0000313" key="2">
    <source>
        <dbReference type="Proteomes" id="UP000541444"/>
    </source>
</evidence>
<evidence type="ECO:0000313" key="1">
    <source>
        <dbReference type="EMBL" id="KAF6161807.1"/>
    </source>
</evidence>
<reference evidence="1 2" key="1">
    <citation type="journal article" date="2020" name="IScience">
        <title>Genome Sequencing of the Endangered Kingdonia uniflora (Circaeasteraceae, Ranunculales) Reveals Potential Mechanisms of Evolutionary Specialization.</title>
        <authorList>
            <person name="Sun Y."/>
            <person name="Deng T."/>
            <person name="Zhang A."/>
            <person name="Moore M.J."/>
            <person name="Landis J.B."/>
            <person name="Lin N."/>
            <person name="Zhang H."/>
            <person name="Zhang X."/>
            <person name="Huang J."/>
            <person name="Zhang X."/>
            <person name="Sun H."/>
            <person name="Wang H."/>
        </authorList>
    </citation>
    <scope>NUCLEOTIDE SEQUENCE [LARGE SCALE GENOMIC DNA]</scope>
    <source>
        <strain evidence="1">TB1705</strain>
        <tissue evidence="1">Leaf</tissue>
    </source>
</reference>
<name>A0A7J7N3V7_9MAGN</name>
<dbReference type="AlphaFoldDB" id="A0A7J7N3V7"/>
<organism evidence="1 2">
    <name type="scientific">Kingdonia uniflora</name>
    <dbReference type="NCBI Taxonomy" id="39325"/>
    <lineage>
        <taxon>Eukaryota</taxon>
        <taxon>Viridiplantae</taxon>
        <taxon>Streptophyta</taxon>
        <taxon>Embryophyta</taxon>
        <taxon>Tracheophyta</taxon>
        <taxon>Spermatophyta</taxon>
        <taxon>Magnoliopsida</taxon>
        <taxon>Ranunculales</taxon>
        <taxon>Circaeasteraceae</taxon>
        <taxon>Kingdonia</taxon>
    </lineage>
</organism>
<dbReference type="Proteomes" id="UP000541444">
    <property type="component" value="Unassembled WGS sequence"/>
</dbReference>
<keyword evidence="2" id="KW-1185">Reference proteome</keyword>
<sequence length="79" mass="8861">MGLTRGSIPAVGLPHSSELHDIYNQSEHDKWRPIIGSIMPCSSELRKMINLQTHLGVSEPTHKVGFFCQMVATWTKEPC</sequence>
<proteinExistence type="predicted"/>
<protein>
    <submittedName>
        <fullName evidence="1">Uncharacterized protein</fullName>
    </submittedName>
</protein>